<reference evidence="1 2" key="1">
    <citation type="submission" date="2022-11" db="EMBL/GenBank/DDBJ databases">
        <title>Minimal conservation of predation-associated metabolite biosynthetic gene clusters underscores biosynthetic potential of Myxococcota including descriptions for ten novel species: Archangium lansinium sp. nov., Myxococcus landrumus sp. nov., Nannocystis bai.</title>
        <authorList>
            <person name="Ahearne A."/>
            <person name="Stevens C."/>
            <person name="Dowd S."/>
        </authorList>
    </citation>
    <scope>NUCLEOTIDE SEQUENCE [LARGE SCALE GENOMIC DNA]</scope>
    <source>
        <strain evidence="1 2">NCELM</strain>
    </source>
</reference>
<accession>A0ABT5BMB6</accession>
<keyword evidence="2" id="KW-1185">Reference proteome</keyword>
<evidence type="ECO:0000313" key="1">
    <source>
        <dbReference type="EMBL" id="MDC0675316.1"/>
    </source>
</evidence>
<proteinExistence type="predicted"/>
<name>A0ABT5BMB6_9BACT</name>
<gene>
    <name evidence="1" type="ORF">POL58_46670</name>
</gene>
<protein>
    <recommendedName>
        <fullName evidence="3">Metallothionein</fullName>
    </recommendedName>
</protein>
<dbReference type="RefSeq" id="WP_272010278.1">
    <property type="nucleotide sequence ID" value="NZ_JAQNDN010000027.1"/>
</dbReference>
<comment type="caution">
    <text evidence="1">The sequence shown here is derived from an EMBL/GenBank/DDBJ whole genome shotgun (WGS) entry which is preliminary data.</text>
</comment>
<dbReference type="EMBL" id="JAQNDN010000027">
    <property type="protein sequence ID" value="MDC0675316.1"/>
    <property type="molecule type" value="Genomic_DNA"/>
</dbReference>
<dbReference type="Proteomes" id="UP001217838">
    <property type="component" value="Unassembled WGS sequence"/>
</dbReference>
<evidence type="ECO:0008006" key="3">
    <source>
        <dbReference type="Google" id="ProtNLM"/>
    </source>
</evidence>
<sequence length="66" mass="6632">MVNILQADTTSGSATTTTTTAPICGELGAPCDGGCCGCLTCDGDSKTCVPHYSACETICQELKPSV</sequence>
<evidence type="ECO:0000313" key="2">
    <source>
        <dbReference type="Proteomes" id="UP001217838"/>
    </source>
</evidence>
<organism evidence="1 2">
    <name type="scientific">Nannocystis radixulma</name>
    <dbReference type="NCBI Taxonomy" id="2995305"/>
    <lineage>
        <taxon>Bacteria</taxon>
        <taxon>Pseudomonadati</taxon>
        <taxon>Myxococcota</taxon>
        <taxon>Polyangia</taxon>
        <taxon>Nannocystales</taxon>
        <taxon>Nannocystaceae</taxon>
        <taxon>Nannocystis</taxon>
    </lineage>
</organism>